<dbReference type="InterPro" id="IPR013780">
    <property type="entry name" value="Glyco_hydro_b"/>
</dbReference>
<dbReference type="Pfam" id="PF21365">
    <property type="entry name" value="Glyco_hydro_31_3rd"/>
    <property type="match status" value="1"/>
</dbReference>
<comment type="caution">
    <text evidence="2">The sequence shown here is derived from an EMBL/GenBank/DDBJ whole genome shotgun (WGS) entry which is preliminary data.</text>
</comment>
<sequence>MMRPLFLEFPNAANGFALDLQAPGEFMWGPDLLVAPPQFLEQTDNDAVMLPPGAWYDYWSARKDRPGPCGRPPAGIYLRYDPTAHALHFTLTTPGEAQVAIPLRP</sequence>
<reference evidence="2" key="1">
    <citation type="submission" date="2013-04" db="EMBL/GenBank/DDBJ databases">
        <title>The genome sequencing project of 58 acetic acid bacteria.</title>
        <authorList>
            <person name="Okamoto-Kainuma A."/>
            <person name="Ishikawa M."/>
            <person name="Umino S."/>
            <person name="Koizumi Y."/>
            <person name="Shiwa Y."/>
            <person name="Yoshikawa H."/>
            <person name="Matsutani M."/>
            <person name="Matsushita K."/>
        </authorList>
    </citation>
    <scope>NUCLEOTIDE SEQUENCE</scope>
    <source>
        <strain evidence="2">DSM 12717</strain>
    </source>
</reference>
<protein>
    <recommendedName>
        <fullName evidence="1">Glycosyl hydrolase family 31 C-terminal domain-containing protein</fullName>
    </recommendedName>
</protein>
<gene>
    <name evidence="2" type="ORF">AA12717_1020</name>
</gene>
<dbReference type="SUPFAM" id="SSF51011">
    <property type="entry name" value="Glycosyl hydrolase domain"/>
    <property type="match status" value="1"/>
</dbReference>
<name>A0ABQ0P4E7_9PROT</name>
<dbReference type="Proteomes" id="UP001060895">
    <property type="component" value="Unassembled WGS sequence"/>
</dbReference>
<evidence type="ECO:0000313" key="3">
    <source>
        <dbReference type="Proteomes" id="UP001060895"/>
    </source>
</evidence>
<evidence type="ECO:0000259" key="1">
    <source>
        <dbReference type="Pfam" id="PF21365"/>
    </source>
</evidence>
<proteinExistence type="predicted"/>
<feature type="domain" description="Glycosyl hydrolase family 31 C-terminal" evidence="1">
    <location>
        <begin position="1"/>
        <end position="63"/>
    </location>
</feature>
<dbReference type="InterPro" id="IPR048395">
    <property type="entry name" value="Glyco_hydro_31_C"/>
</dbReference>
<accession>A0ABQ0P4E7</accession>
<keyword evidence="3" id="KW-1185">Reference proteome</keyword>
<organism evidence="2 3">
    <name type="scientific">Gluconacetobacter sacchari DSM 12717</name>
    <dbReference type="NCBI Taxonomy" id="1307940"/>
    <lineage>
        <taxon>Bacteria</taxon>
        <taxon>Pseudomonadati</taxon>
        <taxon>Pseudomonadota</taxon>
        <taxon>Alphaproteobacteria</taxon>
        <taxon>Acetobacterales</taxon>
        <taxon>Acetobacteraceae</taxon>
        <taxon>Gluconacetobacter</taxon>
    </lineage>
</organism>
<evidence type="ECO:0000313" key="2">
    <source>
        <dbReference type="EMBL" id="GBQ21866.1"/>
    </source>
</evidence>
<dbReference type="EMBL" id="BAQP01000041">
    <property type="protein sequence ID" value="GBQ21866.1"/>
    <property type="molecule type" value="Genomic_DNA"/>
</dbReference>
<dbReference type="Gene3D" id="2.60.40.1180">
    <property type="entry name" value="Golgi alpha-mannosidase II"/>
    <property type="match status" value="1"/>
</dbReference>
<dbReference type="RefSeq" id="WP_220795217.1">
    <property type="nucleotide sequence ID" value="NZ_BAQP01000041.1"/>
</dbReference>